<dbReference type="FunFam" id="3.40.1030.10:FF:000002">
    <property type="entry name" value="Anthranilate phosphoribosyltransferase"/>
    <property type="match status" value="1"/>
</dbReference>
<dbReference type="PANTHER" id="PTHR43285">
    <property type="entry name" value="ANTHRANILATE PHOSPHORIBOSYLTRANSFERASE"/>
    <property type="match status" value="1"/>
</dbReference>
<dbReference type="InterPro" id="IPR005940">
    <property type="entry name" value="Anthranilate_Pribosyl_Tfrase"/>
</dbReference>
<dbReference type="InterPro" id="IPR000312">
    <property type="entry name" value="Glycosyl_Trfase_fam3"/>
</dbReference>
<dbReference type="SUPFAM" id="SSF52418">
    <property type="entry name" value="Nucleoside phosphorylase/phosphoribosyltransferase catalytic domain"/>
    <property type="match status" value="1"/>
</dbReference>
<feature type="binding site" evidence="9">
    <location>
        <begin position="107"/>
        <end position="110"/>
    </location>
    <ligand>
        <name>5-phospho-alpha-D-ribose 1-diphosphate</name>
        <dbReference type="ChEBI" id="CHEBI:58017"/>
    </ligand>
</feature>
<comment type="function">
    <text evidence="9">Catalyzes the transfer of the phosphoribosyl group of 5-phosphorylribose-1-pyrophosphate (PRPP) to anthranilate to yield N-(5'-phosphoribosyl)-anthranilate (PRA).</text>
</comment>
<dbReference type="GO" id="GO:0005829">
    <property type="term" value="C:cytosol"/>
    <property type="evidence" value="ECO:0007669"/>
    <property type="project" value="TreeGrafter"/>
</dbReference>
<feature type="binding site" evidence="9">
    <location>
        <position position="105"/>
    </location>
    <ligand>
        <name>5-phospho-alpha-D-ribose 1-diphosphate</name>
        <dbReference type="ChEBI" id="CHEBI:58017"/>
    </ligand>
</feature>
<feature type="binding site" evidence="9">
    <location>
        <position position="242"/>
    </location>
    <ligand>
        <name>Mg(2+)</name>
        <dbReference type="ChEBI" id="CHEBI:18420"/>
        <label>1</label>
    </ligand>
</feature>
<proteinExistence type="inferred from homology"/>
<dbReference type="Pfam" id="PF02885">
    <property type="entry name" value="Glycos_trans_3N"/>
    <property type="match status" value="1"/>
</dbReference>
<feature type="binding site" evidence="9">
    <location>
        <position position="183"/>
    </location>
    <ligand>
        <name>anthranilate</name>
        <dbReference type="ChEBI" id="CHEBI:16567"/>
        <label>2</label>
    </ligand>
</feature>
<dbReference type="Gene3D" id="3.40.1030.10">
    <property type="entry name" value="Nucleoside phosphorylase/phosphoribosyltransferase catalytic domain"/>
    <property type="match status" value="1"/>
</dbReference>
<keyword evidence="2 9" id="KW-0028">Amino-acid biosynthesis</keyword>
<comment type="similarity">
    <text evidence="8">In the C-terminal section; belongs to the anthranilate phosphoribosyltransferase family.</text>
</comment>
<dbReference type="Proteomes" id="UP000616114">
    <property type="component" value="Unassembled WGS sequence"/>
</dbReference>
<evidence type="ECO:0000256" key="9">
    <source>
        <dbReference type="HAMAP-Rule" id="MF_00211"/>
    </source>
</evidence>
<keyword evidence="13" id="KW-1185">Reference proteome</keyword>
<evidence type="ECO:0000313" key="12">
    <source>
        <dbReference type="EMBL" id="GGA22882.1"/>
    </source>
</evidence>
<dbReference type="InterPro" id="IPR035902">
    <property type="entry name" value="Nuc_phospho_transferase"/>
</dbReference>
<keyword evidence="4 9" id="KW-0808">Transferase</keyword>
<evidence type="ECO:0000256" key="5">
    <source>
        <dbReference type="ARBA" id="ARBA00022822"/>
    </source>
</evidence>
<accession>A0A8J2XJV4</accession>
<feature type="binding site" evidence="9">
    <location>
        <position position="242"/>
    </location>
    <ligand>
        <name>Mg(2+)</name>
        <dbReference type="ChEBI" id="CHEBI:18420"/>
        <label>2</label>
    </ligand>
</feature>
<keyword evidence="9" id="KW-0460">Magnesium</keyword>
<dbReference type="EMBL" id="BMFY01000013">
    <property type="protein sequence ID" value="GGA22882.1"/>
    <property type="molecule type" value="Genomic_DNA"/>
</dbReference>
<feature type="domain" description="Glycosyl transferase family 3" evidence="10">
    <location>
        <begin position="91"/>
        <end position="345"/>
    </location>
</feature>
<dbReference type="Gene3D" id="1.20.970.10">
    <property type="entry name" value="Transferase, Pyrimidine Nucleoside Phosphorylase, Chain C"/>
    <property type="match status" value="1"/>
</dbReference>
<feature type="domain" description="Glycosyl transferase family 3 N-terminal" evidence="11">
    <location>
        <begin position="23"/>
        <end position="83"/>
    </location>
</feature>
<evidence type="ECO:0000259" key="11">
    <source>
        <dbReference type="Pfam" id="PF02885"/>
    </source>
</evidence>
<keyword evidence="9" id="KW-0479">Metal-binding</keyword>
<feature type="binding site" evidence="9">
    <location>
        <position position="128"/>
    </location>
    <ligand>
        <name>anthranilate</name>
        <dbReference type="ChEBI" id="CHEBI:16567"/>
        <label>1</label>
    </ligand>
</feature>
<evidence type="ECO:0000256" key="7">
    <source>
        <dbReference type="ARBA" id="ARBA00052328"/>
    </source>
</evidence>
<evidence type="ECO:0000259" key="10">
    <source>
        <dbReference type="Pfam" id="PF00591"/>
    </source>
</evidence>
<comment type="cofactor">
    <cofactor evidence="9">
        <name>Mg(2+)</name>
        <dbReference type="ChEBI" id="CHEBI:18420"/>
    </cofactor>
    <text evidence="9">Binds 2 magnesium ions per monomer.</text>
</comment>
<evidence type="ECO:0000256" key="4">
    <source>
        <dbReference type="ARBA" id="ARBA00022679"/>
    </source>
</evidence>
<evidence type="ECO:0000256" key="2">
    <source>
        <dbReference type="ARBA" id="ARBA00022605"/>
    </source>
</evidence>
<evidence type="ECO:0000256" key="6">
    <source>
        <dbReference type="ARBA" id="ARBA00023141"/>
    </source>
</evidence>
<feature type="binding site" evidence="9">
    <location>
        <position position="137"/>
    </location>
    <ligand>
        <name>5-phospho-alpha-D-ribose 1-diphosphate</name>
        <dbReference type="ChEBI" id="CHEBI:58017"/>
    </ligand>
</feature>
<dbReference type="PANTHER" id="PTHR43285:SF2">
    <property type="entry name" value="ANTHRANILATE PHOSPHORIBOSYLTRANSFERASE"/>
    <property type="match status" value="1"/>
</dbReference>
<feature type="binding site" evidence="9">
    <location>
        <begin position="100"/>
        <end position="101"/>
    </location>
    <ligand>
        <name>5-phospho-alpha-D-ribose 1-diphosphate</name>
        <dbReference type="ChEBI" id="CHEBI:58017"/>
    </ligand>
</feature>
<feature type="binding site" evidence="9">
    <location>
        <position position="97"/>
    </location>
    <ligand>
        <name>5-phospho-alpha-D-ribose 1-diphosphate</name>
        <dbReference type="ChEBI" id="CHEBI:58017"/>
    </ligand>
</feature>
<reference evidence="12" key="1">
    <citation type="journal article" date="2014" name="Int. J. Syst. Evol. Microbiol.">
        <title>Complete genome sequence of Corynebacterium casei LMG S-19264T (=DSM 44701T), isolated from a smear-ripened cheese.</title>
        <authorList>
            <consortium name="US DOE Joint Genome Institute (JGI-PGF)"/>
            <person name="Walter F."/>
            <person name="Albersmeier A."/>
            <person name="Kalinowski J."/>
            <person name="Ruckert C."/>
        </authorList>
    </citation>
    <scope>NUCLEOTIDE SEQUENCE</scope>
    <source>
        <strain evidence="12">CGMCC 1.12785</strain>
    </source>
</reference>
<gene>
    <name evidence="12" type="primary">trpD1</name>
    <name evidence="9" type="synonym">trpD</name>
    <name evidence="12" type="ORF">GCM10011333_27340</name>
</gene>
<protein>
    <recommendedName>
        <fullName evidence="9">Anthranilate phosphoribosyltransferase</fullName>
        <ecNumber evidence="9">2.4.2.18</ecNumber>
    </recommendedName>
</protein>
<evidence type="ECO:0000256" key="3">
    <source>
        <dbReference type="ARBA" id="ARBA00022676"/>
    </source>
</evidence>
<evidence type="ECO:0000313" key="13">
    <source>
        <dbReference type="Proteomes" id="UP000616114"/>
    </source>
</evidence>
<comment type="similarity">
    <text evidence="9">Belongs to the anthranilate phosphoribosyltransferase family.</text>
</comment>
<dbReference type="UniPathway" id="UPA00035">
    <property type="reaction ID" value="UER00041"/>
</dbReference>
<reference evidence="12" key="2">
    <citation type="submission" date="2020-09" db="EMBL/GenBank/DDBJ databases">
        <authorList>
            <person name="Sun Q."/>
            <person name="Zhou Y."/>
        </authorList>
    </citation>
    <scope>NUCLEOTIDE SEQUENCE</scope>
    <source>
        <strain evidence="12">CGMCC 1.12785</strain>
    </source>
</reference>
<dbReference type="GO" id="GO:0004048">
    <property type="term" value="F:anthranilate phosphoribosyltransferase activity"/>
    <property type="evidence" value="ECO:0007669"/>
    <property type="project" value="UniProtKB-UniRule"/>
</dbReference>
<comment type="pathway">
    <text evidence="1 9">Amino-acid biosynthesis; L-tryptophan biosynthesis; L-tryptophan from chorismate: step 2/5.</text>
</comment>
<dbReference type="GO" id="GO:0000287">
    <property type="term" value="F:magnesium ion binding"/>
    <property type="evidence" value="ECO:0007669"/>
    <property type="project" value="UniProtKB-UniRule"/>
</dbReference>
<organism evidence="12 13">
    <name type="scientific">Sediminivirga luteola</name>
    <dbReference type="NCBI Taxonomy" id="1774748"/>
    <lineage>
        <taxon>Bacteria</taxon>
        <taxon>Bacillati</taxon>
        <taxon>Actinomycetota</taxon>
        <taxon>Actinomycetes</taxon>
        <taxon>Micrococcales</taxon>
        <taxon>Brevibacteriaceae</taxon>
        <taxon>Sediminivirga</taxon>
    </lineage>
</organism>
<keyword evidence="6 9" id="KW-0057">Aromatic amino acid biosynthesis</keyword>
<sequence>MTAEPSPAGSASAADAGLSWPALLTGLTSGQDLPAEATAWAMHQIMSGDAEDSHIAAFLAALRTKGETVQELAGLVSAMLDHAVPMPGLEDSVDIVGTGGDGARTVNISSTAALIAAAAGVRVVKHGNRAASSASGSADVLEALGVDLSLRPEQSRELAERTGIAFLFATTFHPAFRFAGPVRKQLAIPTAFNLLGPLTNPARVTASAIGVADAARGPLIAGVLAESGRRALVFHSRDGLDELSTTAPNDVWEVRDGTVQHSSLDARDLGLARVTKDALRGGDPAQNAEVTRRVLTGERSAVRDIVLLNAAAALVAYAPEAGTPLAARLQDALRAAEEAVDSGAAARKLAALAQVSTELGQAG</sequence>
<feature type="binding site" evidence="9">
    <location>
        <position position="109"/>
    </location>
    <ligand>
        <name>Mg(2+)</name>
        <dbReference type="ChEBI" id="CHEBI:18420"/>
        <label>1</label>
    </ligand>
</feature>
<name>A0A8J2XJV4_9MICO</name>
<dbReference type="EC" id="2.4.2.18" evidence="9"/>
<dbReference type="InterPro" id="IPR036320">
    <property type="entry name" value="Glycosyl_Trfase_fam3_N_dom_sf"/>
</dbReference>
<dbReference type="NCBIfam" id="TIGR01245">
    <property type="entry name" value="trpD"/>
    <property type="match status" value="1"/>
</dbReference>
<feature type="binding site" evidence="9">
    <location>
        <begin position="125"/>
        <end position="133"/>
    </location>
    <ligand>
        <name>5-phospho-alpha-D-ribose 1-diphosphate</name>
        <dbReference type="ChEBI" id="CHEBI:58017"/>
    </ligand>
</feature>
<comment type="caution">
    <text evidence="12">The sequence shown here is derived from an EMBL/GenBank/DDBJ whole genome shotgun (WGS) entry which is preliminary data.</text>
</comment>
<comment type="catalytic activity">
    <reaction evidence="7 9">
        <text>N-(5-phospho-beta-D-ribosyl)anthranilate + diphosphate = 5-phospho-alpha-D-ribose 1-diphosphate + anthranilate</text>
        <dbReference type="Rhea" id="RHEA:11768"/>
        <dbReference type="ChEBI" id="CHEBI:16567"/>
        <dbReference type="ChEBI" id="CHEBI:18277"/>
        <dbReference type="ChEBI" id="CHEBI:33019"/>
        <dbReference type="ChEBI" id="CHEBI:58017"/>
        <dbReference type="EC" id="2.4.2.18"/>
    </reaction>
</comment>
<evidence type="ECO:0000256" key="1">
    <source>
        <dbReference type="ARBA" id="ARBA00004907"/>
    </source>
</evidence>
<comment type="subunit">
    <text evidence="9">Homodimer.</text>
</comment>
<feature type="binding site" evidence="9">
    <location>
        <position position="97"/>
    </location>
    <ligand>
        <name>anthranilate</name>
        <dbReference type="ChEBI" id="CHEBI:16567"/>
        <label>1</label>
    </ligand>
</feature>
<keyword evidence="5 9" id="KW-0822">Tryptophan biosynthesis</keyword>
<comment type="caution">
    <text evidence="9">Lacks conserved residue(s) required for the propagation of feature annotation.</text>
</comment>
<dbReference type="SUPFAM" id="SSF47648">
    <property type="entry name" value="Nucleoside phosphorylase/phosphoribosyltransferase N-terminal domain"/>
    <property type="match status" value="1"/>
</dbReference>
<evidence type="ECO:0000256" key="8">
    <source>
        <dbReference type="ARBA" id="ARBA00061188"/>
    </source>
</evidence>
<dbReference type="GO" id="GO:0000162">
    <property type="term" value="P:L-tryptophan biosynthetic process"/>
    <property type="evidence" value="ECO:0007669"/>
    <property type="project" value="UniProtKB-UniRule"/>
</dbReference>
<dbReference type="HAMAP" id="MF_00211">
    <property type="entry name" value="TrpD"/>
    <property type="match status" value="1"/>
</dbReference>
<dbReference type="AlphaFoldDB" id="A0A8J2XJV4"/>
<dbReference type="InterPro" id="IPR017459">
    <property type="entry name" value="Glycosyl_Trfase_fam3_N_dom"/>
</dbReference>
<dbReference type="RefSeq" id="WP_229745168.1">
    <property type="nucleotide sequence ID" value="NZ_BMFY01000013.1"/>
</dbReference>
<dbReference type="Pfam" id="PF00591">
    <property type="entry name" value="Glycos_transf_3"/>
    <property type="match status" value="1"/>
</dbReference>
<keyword evidence="3 9" id="KW-0328">Glycosyltransferase</keyword>
<feature type="binding site" evidence="9">
    <location>
        <position position="241"/>
    </location>
    <ligand>
        <name>Mg(2+)</name>
        <dbReference type="ChEBI" id="CHEBI:18420"/>
        <label>2</label>
    </ligand>
</feature>